<sequence>MRHLLPALLCTVPLLCSAAPPRTVTIQNRTANVLRGVYLSPASVDAWGPDRATENVRIKGKLTLPLPGPGCRWDVRVLLGNRPGEQIFRNRDLCRNPVITVDGRGRFQRGSETPRWN</sequence>
<organism evidence="2 3">
    <name type="scientific">Sphingomonas psychrotolerans</name>
    <dbReference type="NCBI Taxonomy" id="1327635"/>
    <lineage>
        <taxon>Bacteria</taxon>
        <taxon>Pseudomonadati</taxon>
        <taxon>Pseudomonadota</taxon>
        <taxon>Alphaproteobacteria</taxon>
        <taxon>Sphingomonadales</taxon>
        <taxon>Sphingomonadaceae</taxon>
        <taxon>Sphingomonas</taxon>
    </lineage>
</organism>
<feature type="signal peptide" evidence="1">
    <location>
        <begin position="1"/>
        <end position="18"/>
    </location>
</feature>
<protein>
    <submittedName>
        <fullName evidence="2">Uncharacterized protein</fullName>
    </submittedName>
</protein>
<feature type="chain" id="PRO_5014810626" evidence="1">
    <location>
        <begin position="19"/>
        <end position="117"/>
    </location>
</feature>
<dbReference type="Proteomes" id="UP000229081">
    <property type="component" value="Chromosome"/>
</dbReference>
<evidence type="ECO:0000313" key="3">
    <source>
        <dbReference type="Proteomes" id="UP000229081"/>
    </source>
</evidence>
<name>A0A2K8MB94_9SPHN</name>
<evidence type="ECO:0000256" key="1">
    <source>
        <dbReference type="SAM" id="SignalP"/>
    </source>
</evidence>
<dbReference type="KEGG" id="sphc:CVN68_03435"/>
<evidence type="ECO:0000313" key="2">
    <source>
        <dbReference type="EMBL" id="ATY31148.1"/>
    </source>
</evidence>
<gene>
    <name evidence="2" type="ORF">CVN68_03435</name>
</gene>
<accession>A0A2K8MB94</accession>
<keyword evidence="1" id="KW-0732">Signal</keyword>
<dbReference type="AlphaFoldDB" id="A0A2K8MB94"/>
<dbReference type="EMBL" id="CP024923">
    <property type="protein sequence ID" value="ATY31148.1"/>
    <property type="molecule type" value="Genomic_DNA"/>
</dbReference>
<proteinExistence type="predicted"/>
<keyword evidence="3" id="KW-1185">Reference proteome</keyword>
<reference evidence="2 3" key="1">
    <citation type="submission" date="2017-11" db="EMBL/GenBank/DDBJ databases">
        <title>Complete genome sequence of Sphingomonas sp. Strain Cra20, a psychrotolerant potential plant growth promoting rhizobacteria.</title>
        <authorList>
            <person name="Luo Y."/>
        </authorList>
    </citation>
    <scope>NUCLEOTIDE SEQUENCE [LARGE SCALE GENOMIC DNA]</scope>
    <source>
        <strain evidence="2 3">Cra20</strain>
    </source>
</reference>
<dbReference type="OrthoDB" id="7274433at2"/>
<dbReference type="RefSeq" id="WP_100280959.1">
    <property type="nucleotide sequence ID" value="NZ_CP024923.1"/>
</dbReference>